<evidence type="ECO:0000256" key="9">
    <source>
        <dbReference type="SAM" id="SignalP"/>
    </source>
</evidence>
<feature type="signal peptide" evidence="9">
    <location>
        <begin position="1"/>
        <end position="21"/>
    </location>
</feature>
<keyword evidence="7" id="KW-0472">Membrane</keyword>
<evidence type="ECO:0000256" key="8">
    <source>
        <dbReference type="RuleBase" id="RU366017"/>
    </source>
</evidence>
<evidence type="ECO:0000256" key="7">
    <source>
        <dbReference type="ARBA" id="ARBA00023136"/>
    </source>
</evidence>
<dbReference type="PANTHER" id="PTHR21461:SF40">
    <property type="entry name" value="GLYCOSYLTRANSFERASE FAMILY 92 PROTEIN"/>
    <property type="match status" value="1"/>
</dbReference>
<evidence type="ECO:0000256" key="3">
    <source>
        <dbReference type="ARBA" id="ARBA00022676"/>
    </source>
</evidence>
<dbReference type="EC" id="2.4.1.-" evidence="8"/>
<sequence length="261" mass="30312">MRFVLCMSILLLHLHSNKSVGEEEALPKDRNFNKQRGYHIKDCVPHYEQLEQHKQARTSERKVKATTLSLIASYDYGNYIVVTTEADGWFGRTMYCRYFDTEHQELLPATESFVFPEFAVHCCSRKNAHFMSVSGSPFDNILEYVPLLDRRKDEPRYNLSLCLAPMYGDERKWLLLVELIEHYKIQGVEHFYLYVKDMDDYTLKLIKHYVESGVAEVIFFRKDNDRPGLEWQLVETEADARGACGEAAVGAYESRPLATSS</sequence>
<comment type="subcellular location">
    <subcellularLocation>
        <location evidence="1">Membrane</location>
        <topology evidence="1">Single-pass membrane protein</topology>
    </subcellularLocation>
</comment>
<dbReference type="PANTHER" id="PTHR21461">
    <property type="entry name" value="GLYCOSYLTRANSFERASE FAMILY 92 PROTEIN"/>
    <property type="match status" value="1"/>
</dbReference>
<evidence type="ECO:0000256" key="5">
    <source>
        <dbReference type="ARBA" id="ARBA00022692"/>
    </source>
</evidence>
<keyword evidence="4 8" id="KW-0808">Transferase</keyword>
<dbReference type="OrthoDB" id="2526284at2759"/>
<name>A0A3P7IL29_STRVU</name>
<keyword evidence="11" id="KW-1185">Reference proteome</keyword>
<keyword evidence="9" id="KW-0732">Signal</keyword>
<evidence type="ECO:0000256" key="4">
    <source>
        <dbReference type="ARBA" id="ARBA00022679"/>
    </source>
</evidence>
<accession>A0A3P7IL29</accession>
<organism evidence="10 11">
    <name type="scientific">Strongylus vulgaris</name>
    <name type="common">Blood worm</name>
    <dbReference type="NCBI Taxonomy" id="40348"/>
    <lineage>
        <taxon>Eukaryota</taxon>
        <taxon>Metazoa</taxon>
        <taxon>Ecdysozoa</taxon>
        <taxon>Nematoda</taxon>
        <taxon>Chromadorea</taxon>
        <taxon>Rhabditida</taxon>
        <taxon>Rhabditina</taxon>
        <taxon>Rhabditomorpha</taxon>
        <taxon>Strongyloidea</taxon>
        <taxon>Strongylidae</taxon>
        <taxon>Strongylus</taxon>
    </lineage>
</organism>
<gene>
    <name evidence="10" type="ORF">SVUK_LOCUS5534</name>
</gene>
<comment type="similarity">
    <text evidence="2 8">Belongs to the glycosyltransferase 92 family.</text>
</comment>
<dbReference type="GO" id="GO:0016757">
    <property type="term" value="F:glycosyltransferase activity"/>
    <property type="evidence" value="ECO:0007669"/>
    <property type="project" value="UniProtKB-UniRule"/>
</dbReference>
<dbReference type="AlphaFoldDB" id="A0A3P7IL29"/>
<dbReference type="InterPro" id="IPR008166">
    <property type="entry name" value="Glyco_transf_92"/>
</dbReference>
<proteinExistence type="inferred from homology"/>
<evidence type="ECO:0000256" key="6">
    <source>
        <dbReference type="ARBA" id="ARBA00022989"/>
    </source>
</evidence>
<evidence type="ECO:0000256" key="1">
    <source>
        <dbReference type="ARBA" id="ARBA00004167"/>
    </source>
</evidence>
<reference evidence="10 11" key="1">
    <citation type="submission" date="2018-11" db="EMBL/GenBank/DDBJ databases">
        <authorList>
            <consortium name="Pathogen Informatics"/>
        </authorList>
    </citation>
    <scope>NUCLEOTIDE SEQUENCE [LARGE SCALE GENOMIC DNA]</scope>
</reference>
<dbReference type="EMBL" id="UYYB01016510">
    <property type="protein sequence ID" value="VDM70536.1"/>
    <property type="molecule type" value="Genomic_DNA"/>
</dbReference>
<dbReference type="Proteomes" id="UP000270094">
    <property type="component" value="Unassembled WGS sequence"/>
</dbReference>
<dbReference type="GO" id="GO:0016020">
    <property type="term" value="C:membrane"/>
    <property type="evidence" value="ECO:0007669"/>
    <property type="project" value="UniProtKB-SubCell"/>
</dbReference>
<keyword evidence="5" id="KW-0812">Transmembrane</keyword>
<evidence type="ECO:0000313" key="10">
    <source>
        <dbReference type="EMBL" id="VDM70536.1"/>
    </source>
</evidence>
<keyword evidence="6" id="KW-1133">Transmembrane helix</keyword>
<keyword evidence="3 8" id="KW-0328">Glycosyltransferase</keyword>
<evidence type="ECO:0000313" key="11">
    <source>
        <dbReference type="Proteomes" id="UP000270094"/>
    </source>
</evidence>
<dbReference type="Pfam" id="PF01697">
    <property type="entry name" value="Glyco_transf_92"/>
    <property type="match status" value="1"/>
</dbReference>
<evidence type="ECO:0000256" key="2">
    <source>
        <dbReference type="ARBA" id="ARBA00007647"/>
    </source>
</evidence>
<feature type="chain" id="PRO_5018116100" description="Glycosyltransferase family 92 protein" evidence="9">
    <location>
        <begin position="22"/>
        <end position="261"/>
    </location>
</feature>
<protein>
    <recommendedName>
        <fullName evidence="8">Glycosyltransferase family 92 protein</fullName>
        <ecNumber evidence="8">2.4.1.-</ecNumber>
    </recommendedName>
</protein>
<dbReference type="GO" id="GO:0005737">
    <property type="term" value="C:cytoplasm"/>
    <property type="evidence" value="ECO:0007669"/>
    <property type="project" value="TreeGrafter"/>
</dbReference>